<dbReference type="RefSeq" id="WP_244711500.1">
    <property type="nucleotide sequence ID" value="NZ_CP095073.1"/>
</dbReference>
<evidence type="ECO:0000313" key="4">
    <source>
        <dbReference type="EMBL" id="UOQ45059.1"/>
    </source>
</evidence>
<feature type="domain" description="Glycosyl hydrolase family 13 catalytic" evidence="3">
    <location>
        <begin position="83"/>
        <end position="167"/>
    </location>
</feature>
<dbReference type="InterPro" id="IPR006047">
    <property type="entry name" value="GH13_cat_dom"/>
</dbReference>
<dbReference type="PANTHER" id="PTHR38784:SF1">
    <property type="entry name" value="SUCROSE PHOSPHORYLASE"/>
    <property type="match status" value="1"/>
</dbReference>
<evidence type="ECO:0000313" key="5">
    <source>
        <dbReference type="Proteomes" id="UP000831787"/>
    </source>
</evidence>
<dbReference type="SUPFAM" id="SSF51445">
    <property type="entry name" value="(Trans)glycosidases"/>
    <property type="match status" value="1"/>
</dbReference>
<feature type="region of interest" description="Disordered" evidence="2">
    <location>
        <begin position="178"/>
        <end position="200"/>
    </location>
</feature>
<evidence type="ECO:0000256" key="1">
    <source>
        <dbReference type="ARBA" id="ARBA00008452"/>
    </source>
</evidence>
<dbReference type="Proteomes" id="UP000831787">
    <property type="component" value="Chromosome"/>
</dbReference>
<dbReference type="Gene3D" id="3.20.20.80">
    <property type="entry name" value="Glycosidases"/>
    <property type="match status" value="1"/>
</dbReference>
<keyword evidence="5" id="KW-1185">Reference proteome</keyword>
<gene>
    <name evidence="4" type="ORF">MUN89_03645</name>
</gene>
<dbReference type="EMBL" id="CP095073">
    <property type="protein sequence ID" value="UOQ45059.1"/>
    <property type="molecule type" value="Genomic_DNA"/>
</dbReference>
<dbReference type="PANTHER" id="PTHR38784">
    <property type="entry name" value="SUCROSE PHOSPHORYLASE"/>
    <property type="match status" value="1"/>
</dbReference>
<dbReference type="InterPro" id="IPR017853">
    <property type="entry name" value="GH"/>
</dbReference>
<evidence type="ECO:0000259" key="3">
    <source>
        <dbReference type="Pfam" id="PF00128"/>
    </source>
</evidence>
<reference evidence="4 5" key="1">
    <citation type="submission" date="2022-04" db="EMBL/GenBank/DDBJ databases">
        <title>Halobacillus sp. isolated from saltern.</title>
        <authorList>
            <person name="Won M."/>
            <person name="Lee C.-M."/>
            <person name="Woen H.-Y."/>
            <person name="Kwon S.-W."/>
        </authorList>
    </citation>
    <scope>NUCLEOTIDE SEQUENCE [LARGE SCALE GENOMIC DNA]</scope>
    <source>
        <strain evidence="4 5">SSBR10-3</strain>
    </source>
</reference>
<name>A0ABY4EN20_9BACI</name>
<comment type="similarity">
    <text evidence="1">Belongs to the glycosyl hydrolase 13 family. Sucrose phosphorylase subfamily.</text>
</comment>
<keyword evidence="4" id="KW-0378">Hydrolase</keyword>
<organism evidence="4 5">
    <name type="scientific">Halobacillus salinarum</name>
    <dbReference type="NCBI Taxonomy" id="2932257"/>
    <lineage>
        <taxon>Bacteria</taxon>
        <taxon>Bacillati</taxon>
        <taxon>Bacillota</taxon>
        <taxon>Bacilli</taxon>
        <taxon>Bacillales</taxon>
        <taxon>Bacillaceae</taxon>
        <taxon>Halobacillus</taxon>
    </lineage>
</organism>
<evidence type="ECO:0000256" key="2">
    <source>
        <dbReference type="SAM" id="MobiDB-lite"/>
    </source>
</evidence>
<dbReference type="GO" id="GO:0016787">
    <property type="term" value="F:hydrolase activity"/>
    <property type="evidence" value="ECO:0007669"/>
    <property type="project" value="UniProtKB-KW"/>
</dbReference>
<accession>A0ABY4EN20</accession>
<proteinExistence type="inferred from homology"/>
<protein>
    <submittedName>
        <fullName evidence="4">Alpha-amylase family glycosyl hydrolase</fullName>
    </submittedName>
</protein>
<dbReference type="Pfam" id="PF00128">
    <property type="entry name" value="Alpha-amylase"/>
    <property type="match status" value="1"/>
</dbReference>
<sequence length="200" mass="23617">MNEPLMEKIRRHLTDIYGRVEEKDVELFSQLVDKWSEKDWQHPAVLTEKNVYLIAYGDSIYEQNTPTLPTLHKFLSEEVGNAITDVHLLPMFPFTSDDGFSVSDYRTIHPKLGDWSHIRSFSEDYRLMFDFVANHISQESEWFQRYLANDSKYKHFFIPKEDHFDASRVVRPRTSPLFHEYEEDGGQKQLGRPSVKTKSI</sequence>